<dbReference type="GO" id="GO:0003723">
    <property type="term" value="F:RNA binding"/>
    <property type="evidence" value="ECO:0007669"/>
    <property type="project" value="TreeGrafter"/>
</dbReference>
<dbReference type="InterPro" id="IPR007230">
    <property type="entry name" value="Nup98_auto-Pept-S59_dom"/>
</dbReference>
<dbReference type="PANTHER" id="PTHR23198">
    <property type="entry name" value="NUCLEOPORIN"/>
    <property type="match status" value="1"/>
</dbReference>
<dbReference type="Gene3D" id="3.30.1610.10">
    <property type="entry name" value="Peptidase S59, nucleoporin"/>
    <property type="match status" value="1"/>
</dbReference>
<evidence type="ECO:0000313" key="14">
    <source>
        <dbReference type="Proteomes" id="UP000801492"/>
    </source>
</evidence>
<dbReference type="GO" id="GO:0051028">
    <property type="term" value="P:mRNA transport"/>
    <property type="evidence" value="ECO:0007669"/>
    <property type="project" value="UniProtKB-KW"/>
</dbReference>
<reference evidence="13" key="1">
    <citation type="submission" date="2019-08" db="EMBL/GenBank/DDBJ databases">
        <title>The genome of the North American firefly Photinus pyralis.</title>
        <authorList>
            <consortium name="Photinus pyralis genome working group"/>
            <person name="Fallon T.R."/>
            <person name="Sander Lower S.E."/>
            <person name="Weng J.-K."/>
        </authorList>
    </citation>
    <scope>NUCLEOTIDE SEQUENCE</scope>
    <source>
        <strain evidence="13">TRF0915ILg1</strain>
        <tissue evidence="13">Whole body</tissue>
    </source>
</reference>
<dbReference type="PROSITE" id="PS51434">
    <property type="entry name" value="NUP_C"/>
    <property type="match status" value="1"/>
</dbReference>
<comment type="similarity">
    <text evidence="3">Belongs to the nucleoporin GLFG family.</text>
</comment>
<dbReference type="GO" id="GO:0006405">
    <property type="term" value="P:RNA export from nucleus"/>
    <property type="evidence" value="ECO:0007669"/>
    <property type="project" value="TreeGrafter"/>
</dbReference>
<dbReference type="SUPFAM" id="SSF82215">
    <property type="entry name" value="C-terminal autoproteolytic domain of nucleoporin nup98"/>
    <property type="match status" value="1"/>
</dbReference>
<organism evidence="13 14">
    <name type="scientific">Ignelater luminosus</name>
    <name type="common">Cucubano</name>
    <name type="synonym">Pyrophorus luminosus</name>
    <dbReference type="NCBI Taxonomy" id="2038154"/>
    <lineage>
        <taxon>Eukaryota</taxon>
        <taxon>Metazoa</taxon>
        <taxon>Ecdysozoa</taxon>
        <taxon>Arthropoda</taxon>
        <taxon>Hexapoda</taxon>
        <taxon>Insecta</taxon>
        <taxon>Pterygota</taxon>
        <taxon>Neoptera</taxon>
        <taxon>Endopterygota</taxon>
        <taxon>Coleoptera</taxon>
        <taxon>Polyphaga</taxon>
        <taxon>Elateriformia</taxon>
        <taxon>Elateroidea</taxon>
        <taxon>Elateridae</taxon>
        <taxon>Agrypninae</taxon>
        <taxon>Pyrophorini</taxon>
        <taxon>Ignelater</taxon>
    </lineage>
</organism>
<dbReference type="GO" id="GO:0006606">
    <property type="term" value="P:protein import into nucleus"/>
    <property type="evidence" value="ECO:0007669"/>
    <property type="project" value="TreeGrafter"/>
</dbReference>
<dbReference type="GO" id="GO:0031965">
    <property type="term" value="C:nuclear membrane"/>
    <property type="evidence" value="ECO:0007669"/>
    <property type="project" value="UniProtKB-SubCell"/>
</dbReference>
<name>A0A8K0GET4_IGNLU</name>
<dbReference type="Pfam" id="PF12110">
    <property type="entry name" value="Nup96"/>
    <property type="match status" value="1"/>
</dbReference>
<evidence type="ECO:0000256" key="2">
    <source>
        <dbReference type="ARBA" id="ARBA00004620"/>
    </source>
</evidence>
<keyword evidence="5" id="KW-0813">Transport</keyword>
<evidence type="ECO:0000256" key="7">
    <source>
        <dbReference type="ARBA" id="ARBA00022816"/>
    </source>
</evidence>
<dbReference type="GO" id="GO:0017056">
    <property type="term" value="F:structural constituent of nuclear pore"/>
    <property type="evidence" value="ECO:0007669"/>
    <property type="project" value="InterPro"/>
</dbReference>
<evidence type="ECO:0000256" key="6">
    <source>
        <dbReference type="ARBA" id="ARBA00022813"/>
    </source>
</evidence>
<keyword evidence="10" id="KW-0906">Nuclear pore complex</keyword>
<evidence type="ECO:0000256" key="4">
    <source>
        <dbReference type="ARBA" id="ARBA00013472"/>
    </source>
</evidence>
<evidence type="ECO:0000256" key="9">
    <source>
        <dbReference type="ARBA" id="ARBA00023010"/>
    </source>
</evidence>
<accession>A0A8K0GET4</accession>
<dbReference type="Pfam" id="PF04096">
    <property type="entry name" value="Nucleoporin2"/>
    <property type="match status" value="1"/>
</dbReference>
<comment type="caution">
    <text evidence="13">The sequence shown here is derived from an EMBL/GenBank/DDBJ whole genome shotgun (WGS) entry which is preliminary data.</text>
</comment>
<protein>
    <recommendedName>
        <fullName evidence="4">Nuclear pore complex protein Nup98-Nup96</fullName>
    </recommendedName>
</protein>
<evidence type="ECO:0000256" key="3">
    <source>
        <dbReference type="ARBA" id="ARBA00008926"/>
    </source>
</evidence>
<evidence type="ECO:0000256" key="1">
    <source>
        <dbReference type="ARBA" id="ARBA00004567"/>
    </source>
</evidence>
<gene>
    <name evidence="13" type="ORF">ILUMI_09145</name>
</gene>
<keyword evidence="14" id="KW-1185">Reference proteome</keyword>
<evidence type="ECO:0000256" key="8">
    <source>
        <dbReference type="ARBA" id="ARBA00022927"/>
    </source>
</evidence>
<dbReference type="InterPro" id="IPR021967">
    <property type="entry name" value="Nup98_C"/>
</dbReference>
<sequence>MYYKVKNFIFVDTQAHAAFGGNKYLSGFSAKTNYAPLSFSNPSMGSQNGPTLIPSSETIDLKAPPDLHTLVPNLYEAFPHREIFENIDGNKYINSNSTSSSSPEKEAVKIVTTKEFASNAAKPNLFMEHTASSHYDLNKLVLLMGTVNDTTLQDKKLVVPNTNAKRLILNKKNLKDKKDIRRNSEVNDEINKQLYLVQCSDQELVLNKNEGDILKSSAPPPPMIEQNLNEYKDSSFQDINTNEKPELTVFCEQTHQMKNKNVSLFTYTNKEICKEEFMKSDIQAVGETNMKATYQLPKSNVEYDLMNNSPDLCGIKLERSEYYTIPALNEIHKFKNEKGECLVKGFTIGRHGYGRVCFPEEINVSNLDLDAIVEFSFREITVYPDDSQKPPVGQGLNRPAEITLEHVWPRHSVTHEVIKDPKEIDKDDFITRLNLLSEKQNAKLVNYFADTGKWVFSVKHFTKFYFDEDIDKNIALELNKGECEEEPKVNYSKAEPEITTVQNNISCPLLLPSTNKNNRLALLKSALFKDESTSDNDCTKNSNSTSWELSDDLVENSLIISHNYMDMALFKAKSFKIGWGPKCSFFILNIKLDLNSHKEYNISTMEIENQSSNCCMMNLEQHLKAVFEESTITIDKSGIPLFTVNENYNLLIQHQDIASSLNENNMKTASYYAEVWKLCLALWGPNATSPTSRRALFSNWLEECVASYLNNEVNLSATTNIFTYLTGHNIKEAAESAMINEFPQLSLLISQAGTNENFKLLMNHQVKQWHRDGMLNLINKEITKIYVLFGGIESISGINVYDKIEWKRTLAMHLWYATSAGTSLISAIQAYNKNINSLNYINLPIPDYCINSPGQTYDVLYHIMTLFINPTLVLEKVINPNNYTDDPLDYRLSWLLLQIFIALRIGSISEEVANTVHTNFACQLEDLGLWKWSIFVLLFIKDESAKKYAILDVLGRNLKLNVINDFATEDFLVNDLKIPREWIHSTLIIKSDLLEENAQNYKHYIFISDWYKAHEIAVNSLIPELALMGQYEKLLDILQKLIPGKNNIALWHTQVGLILDILKLHKDINIMENVSSQQLLIMKQNVVQLCYRIKHFPLMTLKHSFVISKFSKFITTLLKILYCELPQFILETVPEFAYLIKILHMPPDYKYNELMECVYHHVRQEAFM</sequence>
<dbReference type="GO" id="GO:0034398">
    <property type="term" value="P:telomere tethering at nuclear periphery"/>
    <property type="evidence" value="ECO:0007669"/>
    <property type="project" value="TreeGrafter"/>
</dbReference>
<evidence type="ECO:0000256" key="10">
    <source>
        <dbReference type="ARBA" id="ARBA00023132"/>
    </source>
</evidence>
<feature type="domain" description="Peptidase S59" evidence="12">
    <location>
        <begin position="319"/>
        <end position="461"/>
    </location>
</feature>
<dbReference type="OrthoDB" id="3797628at2759"/>
<dbReference type="GO" id="GO:0008139">
    <property type="term" value="F:nuclear localization sequence binding"/>
    <property type="evidence" value="ECO:0007669"/>
    <property type="project" value="TreeGrafter"/>
</dbReference>
<dbReference type="Gene3D" id="1.25.40.690">
    <property type="match status" value="1"/>
</dbReference>
<dbReference type="EMBL" id="VTPC01004522">
    <property type="protein sequence ID" value="KAF2897029.1"/>
    <property type="molecule type" value="Genomic_DNA"/>
</dbReference>
<comment type="subcellular location">
    <subcellularLocation>
        <location evidence="2">Nucleus membrane</location>
        <topology evidence="2">Peripheral membrane protein</topology>
        <orientation evidence="2">Nucleoplasmic side</orientation>
    </subcellularLocation>
    <subcellularLocation>
        <location evidence="1">Nucleus</location>
        <location evidence="1">Nuclear pore complex</location>
    </subcellularLocation>
</comment>
<dbReference type="GO" id="GO:0044614">
    <property type="term" value="C:nuclear pore cytoplasmic filaments"/>
    <property type="evidence" value="ECO:0007669"/>
    <property type="project" value="TreeGrafter"/>
</dbReference>
<keyword evidence="6" id="KW-0068">Autocatalytic cleavage</keyword>
<keyword evidence="8" id="KW-0653">Protein transport</keyword>
<evidence type="ECO:0000256" key="11">
    <source>
        <dbReference type="ARBA" id="ARBA00023242"/>
    </source>
</evidence>
<dbReference type="AlphaFoldDB" id="A0A8K0GET4"/>
<evidence type="ECO:0000259" key="12">
    <source>
        <dbReference type="PROSITE" id="PS51434"/>
    </source>
</evidence>
<keyword evidence="11" id="KW-0539">Nucleus</keyword>
<evidence type="ECO:0000313" key="13">
    <source>
        <dbReference type="EMBL" id="KAF2897029.1"/>
    </source>
</evidence>
<dbReference type="Proteomes" id="UP000801492">
    <property type="component" value="Unassembled WGS sequence"/>
</dbReference>
<keyword evidence="7" id="KW-0509">mRNA transport</keyword>
<dbReference type="PANTHER" id="PTHR23198:SF6">
    <property type="entry name" value="NUCLEAR PORE COMPLEX PROTEIN NUP98-NUP96"/>
    <property type="match status" value="1"/>
</dbReference>
<proteinExistence type="inferred from homology"/>
<keyword evidence="9" id="KW-0811">Translocation</keyword>
<evidence type="ECO:0000256" key="5">
    <source>
        <dbReference type="ARBA" id="ARBA00022448"/>
    </source>
</evidence>
<dbReference type="InterPro" id="IPR036903">
    <property type="entry name" value="Nup98_auto-Pept-S59_dom_sf"/>
</dbReference>
<dbReference type="GO" id="GO:0000973">
    <property type="term" value="P:post-transcriptional tethering of RNA polymerase II gene DNA at nuclear periphery"/>
    <property type="evidence" value="ECO:0007669"/>
    <property type="project" value="TreeGrafter"/>
</dbReference>
<dbReference type="InterPro" id="IPR037665">
    <property type="entry name" value="Nucleoporin_S59-like"/>
</dbReference>